<sequence length="138" mass="14613">MTDPAQLVAHRPPMLLLAEVLSVDAEGVRALARVDPGAWYADPDGSMPGWFGIELMAQAVAAYSGARKQADGIPPRLGYLLGTQCYACEVPAFPAGAELLIEARLEYLDEIGLSAFQCTLSHAGRPAATALLKTFEAP</sequence>
<evidence type="ECO:0000313" key="1">
    <source>
        <dbReference type="EMBL" id="BDU75678.1"/>
    </source>
</evidence>
<dbReference type="Pfam" id="PF22817">
    <property type="entry name" value="ApeP-like"/>
    <property type="match status" value="1"/>
</dbReference>
<gene>
    <name evidence="1" type="ORF">METESE_06360</name>
</gene>
<dbReference type="InterPro" id="IPR016776">
    <property type="entry name" value="ApeP-like_dehydratase"/>
</dbReference>
<protein>
    <submittedName>
        <fullName evidence="1">3-hydroxylacyl-ACP dehydratase</fullName>
    </submittedName>
</protein>
<dbReference type="AlphaFoldDB" id="A0AA48HCB9"/>
<dbReference type="KEGG" id="msea:METESE_06360"/>
<keyword evidence="2" id="KW-1185">Reference proteome</keyword>
<dbReference type="SUPFAM" id="SSF54637">
    <property type="entry name" value="Thioesterase/thiol ester dehydrase-isomerase"/>
    <property type="match status" value="1"/>
</dbReference>
<reference evidence="1" key="1">
    <citation type="journal article" date="2023" name="Int. J. Syst. Evol. Microbiol.">
        <title>Mesoterricola silvestris gen. nov., sp. nov., Mesoterricola sediminis sp. nov., Geothrix oryzae sp. nov., Geothrix edaphica sp. nov., Geothrix rubra sp. nov., and Geothrix limicola sp. nov., six novel members of Acidobacteriota isolated from soils.</title>
        <authorList>
            <person name="Itoh H."/>
            <person name="Sugisawa Y."/>
            <person name="Mise K."/>
            <person name="Xu Z."/>
            <person name="Kuniyasu M."/>
            <person name="Ushijima N."/>
            <person name="Kawano K."/>
            <person name="Kobayashi E."/>
            <person name="Shiratori Y."/>
            <person name="Masuda Y."/>
            <person name="Senoo K."/>
        </authorList>
    </citation>
    <scope>NUCLEOTIDE SEQUENCE</scope>
    <source>
        <strain evidence="1">W786</strain>
    </source>
</reference>
<dbReference type="Gene3D" id="3.10.129.10">
    <property type="entry name" value="Hotdog Thioesterase"/>
    <property type="match status" value="1"/>
</dbReference>
<evidence type="ECO:0000313" key="2">
    <source>
        <dbReference type="Proteomes" id="UP001228113"/>
    </source>
</evidence>
<dbReference type="Proteomes" id="UP001228113">
    <property type="component" value="Chromosome"/>
</dbReference>
<proteinExistence type="predicted"/>
<dbReference type="PIRSF" id="PIRSF020565">
    <property type="entry name" value="3Ho_Ac_ACP_DH_prd"/>
    <property type="match status" value="1"/>
</dbReference>
<dbReference type="RefSeq" id="WP_243331226.1">
    <property type="nucleotide sequence ID" value="NZ_AP027081.1"/>
</dbReference>
<accession>A0AA48HCB9</accession>
<dbReference type="InterPro" id="IPR029069">
    <property type="entry name" value="HotDog_dom_sf"/>
</dbReference>
<name>A0AA48HCB9_9BACT</name>
<organism evidence="1 2">
    <name type="scientific">Mesoterricola sediminis</name>
    <dbReference type="NCBI Taxonomy" id="2927980"/>
    <lineage>
        <taxon>Bacteria</taxon>
        <taxon>Pseudomonadati</taxon>
        <taxon>Acidobacteriota</taxon>
        <taxon>Holophagae</taxon>
        <taxon>Holophagales</taxon>
        <taxon>Holophagaceae</taxon>
        <taxon>Mesoterricola</taxon>
    </lineage>
</organism>
<dbReference type="EMBL" id="AP027081">
    <property type="protein sequence ID" value="BDU75678.1"/>
    <property type="molecule type" value="Genomic_DNA"/>
</dbReference>